<evidence type="ECO:0000313" key="3">
    <source>
        <dbReference type="Proteomes" id="UP000440304"/>
    </source>
</evidence>
<proteinExistence type="predicted"/>
<dbReference type="EMBL" id="WUML01000017">
    <property type="protein sequence ID" value="MXO02082.1"/>
    <property type="molecule type" value="Genomic_DNA"/>
</dbReference>
<feature type="region of interest" description="Disordered" evidence="1">
    <location>
        <begin position="104"/>
        <end position="127"/>
    </location>
</feature>
<protein>
    <submittedName>
        <fullName evidence="2">CAP-Gly domain protein</fullName>
    </submittedName>
</protein>
<organism evidence="2 3">
    <name type="scientific">Shinella zoogloeoides</name>
    <name type="common">Crabtreella saccharophila</name>
    <dbReference type="NCBI Taxonomy" id="352475"/>
    <lineage>
        <taxon>Bacteria</taxon>
        <taxon>Pseudomonadati</taxon>
        <taxon>Pseudomonadota</taxon>
        <taxon>Alphaproteobacteria</taxon>
        <taxon>Hyphomicrobiales</taxon>
        <taxon>Rhizobiaceae</taxon>
        <taxon>Shinella</taxon>
    </lineage>
</organism>
<dbReference type="OrthoDB" id="8446253at2"/>
<evidence type="ECO:0000256" key="1">
    <source>
        <dbReference type="SAM" id="MobiDB-lite"/>
    </source>
</evidence>
<name>A0A6N8TFQ7_SHIZO</name>
<reference evidence="2 3" key="1">
    <citation type="submission" date="2019-12" db="EMBL/GenBank/DDBJ databases">
        <title>Shinella granuli gen. nov., sp. nov., and proposal of the reclassification of Zoogloea ramigera ATCC 19623 as Shinella zoogloeoides sp. nov.</title>
        <authorList>
            <person name="Gao J."/>
        </authorList>
    </citation>
    <scope>NUCLEOTIDE SEQUENCE [LARGE SCALE GENOMIC DNA]</scope>
    <source>
        <strain evidence="2 3">DSM 287</strain>
    </source>
</reference>
<evidence type="ECO:0000313" key="2">
    <source>
        <dbReference type="EMBL" id="MXO02082.1"/>
    </source>
</evidence>
<comment type="caution">
    <text evidence="2">The sequence shown here is derived from an EMBL/GenBank/DDBJ whole genome shotgun (WGS) entry which is preliminary data.</text>
</comment>
<gene>
    <name evidence="2" type="ORF">GR156_17305</name>
</gene>
<dbReference type="RefSeq" id="WP_160787385.1">
    <property type="nucleotide sequence ID" value="NZ_CP086610.1"/>
</dbReference>
<dbReference type="AlphaFoldDB" id="A0A6N8TFQ7"/>
<sequence length="127" mass="14565">MPTFHVGQKVVCINDRFKNVSIDQGIRKGQVYTVRWTGHYRHYVDGDFYGIKLMELYRGKDDGPEGYGADDMPFRASRFRPLVSDRIRSMLGLKAPTPKKVVNKPSIVPSVRAKPRVVTPEREKEDV</sequence>
<accession>A0A6N8TFQ7</accession>
<dbReference type="Proteomes" id="UP000440304">
    <property type="component" value="Unassembled WGS sequence"/>
</dbReference>